<gene>
    <name evidence="2" type="ORF">GA0061081_10295</name>
</gene>
<evidence type="ECO:0000313" key="2">
    <source>
        <dbReference type="EMBL" id="SCB85924.1"/>
    </source>
</evidence>
<dbReference type="PANTHER" id="PTHR30283">
    <property type="entry name" value="PEROXIDE STRESS RESPONSE PROTEIN YAAA"/>
    <property type="match status" value="1"/>
</dbReference>
<reference evidence="3" key="1">
    <citation type="submission" date="2016-08" db="EMBL/GenBank/DDBJ databases">
        <authorList>
            <person name="Varghese N."/>
            <person name="Submissions Spin"/>
        </authorList>
    </citation>
    <scope>NUCLEOTIDE SEQUENCE [LARGE SCALE GENOMIC DNA]</scope>
    <source>
        <strain evidence="3">R-53248</strain>
    </source>
</reference>
<dbReference type="NCBIfam" id="NF002542">
    <property type="entry name" value="PRK02101.1-3"/>
    <property type="match status" value="1"/>
</dbReference>
<dbReference type="NCBIfam" id="NF002541">
    <property type="entry name" value="PRK02101.1-1"/>
    <property type="match status" value="1"/>
</dbReference>
<dbReference type="GO" id="GO:0005829">
    <property type="term" value="C:cytosol"/>
    <property type="evidence" value="ECO:0007669"/>
    <property type="project" value="TreeGrafter"/>
</dbReference>
<proteinExistence type="inferred from homology"/>
<accession>A0A1C3ZU48</accession>
<dbReference type="Pfam" id="PF03883">
    <property type="entry name" value="H2O2_YaaD"/>
    <property type="match status" value="1"/>
</dbReference>
<organism evidence="2 3">
    <name type="scientific">Gilliamella bombicola</name>
    <dbReference type="NCBI Taxonomy" id="1798182"/>
    <lineage>
        <taxon>Bacteria</taxon>
        <taxon>Pseudomonadati</taxon>
        <taxon>Pseudomonadota</taxon>
        <taxon>Gammaproteobacteria</taxon>
        <taxon>Orbales</taxon>
        <taxon>Orbaceae</taxon>
        <taxon>Gilliamella</taxon>
    </lineage>
</organism>
<dbReference type="EMBL" id="FMAQ01000002">
    <property type="protein sequence ID" value="SCB85924.1"/>
    <property type="molecule type" value="Genomic_DNA"/>
</dbReference>
<dbReference type="Proteomes" id="UP000199670">
    <property type="component" value="Unassembled WGS sequence"/>
</dbReference>
<dbReference type="STRING" id="1798182.GA0061081_10295"/>
<name>A0A1C3ZU48_9GAMM</name>
<keyword evidence="3" id="KW-1185">Reference proteome</keyword>
<dbReference type="PANTHER" id="PTHR30283:SF4">
    <property type="entry name" value="PEROXIDE STRESS RESISTANCE PROTEIN YAAA"/>
    <property type="match status" value="1"/>
</dbReference>
<protein>
    <recommendedName>
        <fullName evidence="1">UPF0246 protein GA0061081_10295</fullName>
    </recommendedName>
</protein>
<sequence length="257" mass="29993">MITIISPAKTLDYQSPLLTQNHTLPQFINSTKILIEDCQKLSIENLANLMSISEKLAELNYERFKNWHSDFNLENARQAILAFKGDVYEGLHVEDFTDKDLQFAQSHLRILSGLYGILRPLDLIQPYRLEMGIRLKNGDNTNLYQFWGDKLTQHLNSELAKSSHRTLINLASNEYFKAIKPKQLNATIIQPIFLDQSKDTYKVISFYAKKARGLMSRYIIKNCIEKSDDIKSFNLEGYQFDSKRSTDLEWYFIRNHQ</sequence>
<evidence type="ECO:0000256" key="1">
    <source>
        <dbReference type="HAMAP-Rule" id="MF_00652"/>
    </source>
</evidence>
<dbReference type="OrthoDB" id="9777133at2"/>
<evidence type="ECO:0000313" key="3">
    <source>
        <dbReference type="Proteomes" id="UP000199670"/>
    </source>
</evidence>
<dbReference type="GO" id="GO:0033194">
    <property type="term" value="P:response to hydroperoxide"/>
    <property type="evidence" value="ECO:0007669"/>
    <property type="project" value="TreeGrafter"/>
</dbReference>
<dbReference type="HAMAP" id="MF_00652">
    <property type="entry name" value="UPF0246"/>
    <property type="match status" value="1"/>
</dbReference>
<dbReference type="InterPro" id="IPR005583">
    <property type="entry name" value="YaaA"/>
</dbReference>
<comment type="similarity">
    <text evidence="1">Belongs to the UPF0246 family.</text>
</comment>
<dbReference type="AlphaFoldDB" id="A0A1C3ZU48"/>
<dbReference type="RefSeq" id="WP_091346788.1">
    <property type="nucleotide sequence ID" value="NZ_FMAQ01000002.1"/>
</dbReference>